<protein>
    <submittedName>
        <fullName evidence="5">ATPase WRNIP1</fullName>
    </submittedName>
</protein>
<dbReference type="FunFam" id="3.40.50.300:FF:000137">
    <property type="entry name" value="Replication-associated recombination protein A"/>
    <property type="match status" value="1"/>
</dbReference>
<dbReference type="Proteomes" id="UP000053105">
    <property type="component" value="Unassembled WGS sequence"/>
</dbReference>
<dbReference type="AlphaFoldDB" id="A0A0M8ZMH2"/>
<keyword evidence="2" id="KW-0547">Nucleotide-binding</keyword>
<sequence>SKRFLSCENIGEKNPPKKKHKANTAINITNMNQQKSSHKEFISLSEKMRPTCLDDYIGQEKIIGPHAVLKQLLIKGHIPSMIFWGPPGCGKTSLTNVILKLSKEIHGNKVHVINLSATSSGVSNIRNIVNTSKRKSTNNQIIIFMDEIHRFNKLQQDIFLPHIEAGTFTLIGTTTENPSYSLNSALLSRCRVFALNKLTIPNIMEILCKAVSFIDGEIHSFPQSTNLRNILSCNSKPRFSINEMVLNWLAEISDGDACVALNSLELAVKNKISYELNTVSITLEDVKESLKQAHTLSDKRNNNTHHLYSALHKSIRVGKENASLYWLARIMAIKEDPVNIARRLIRIASEDIGLADPDALGTKNLNLSTKILMHFNAPDNAICIAVHTTYGCQMIGMPECDVILAQCVIYLTRAPKSQVIYNAFKSAENIIEHKGPQPTVPLHIRDKSKQEKLSYISGQHKGNLFHKEKISTYLPCGLQNVNFFLEC</sequence>
<dbReference type="InterPro" id="IPR051314">
    <property type="entry name" value="AAA_ATPase_RarA/MGS1/WRNIP1"/>
</dbReference>
<dbReference type="InterPro" id="IPR003593">
    <property type="entry name" value="AAA+_ATPase"/>
</dbReference>
<organism evidence="5 6">
    <name type="scientific">Melipona quadrifasciata</name>
    <dbReference type="NCBI Taxonomy" id="166423"/>
    <lineage>
        <taxon>Eukaryota</taxon>
        <taxon>Metazoa</taxon>
        <taxon>Ecdysozoa</taxon>
        <taxon>Arthropoda</taxon>
        <taxon>Hexapoda</taxon>
        <taxon>Insecta</taxon>
        <taxon>Pterygota</taxon>
        <taxon>Neoptera</taxon>
        <taxon>Endopterygota</taxon>
        <taxon>Hymenoptera</taxon>
        <taxon>Apocrita</taxon>
        <taxon>Aculeata</taxon>
        <taxon>Apoidea</taxon>
        <taxon>Anthophila</taxon>
        <taxon>Apidae</taxon>
        <taxon>Melipona</taxon>
    </lineage>
</organism>
<accession>A0A0M8ZMH2</accession>
<dbReference type="Pfam" id="PF16193">
    <property type="entry name" value="AAA_assoc_2"/>
    <property type="match status" value="1"/>
</dbReference>
<dbReference type="Gene3D" id="1.10.8.60">
    <property type="match status" value="1"/>
</dbReference>
<dbReference type="Gene3D" id="3.40.50.300">
    <property type="entry name" value="P-loop containing nucleotide triphosphate hydrolases"/>
    <property type="match status" value="1"/>
</dbReference>
<feature type="non-terminal residue" evidence="5">
    <location>
        <position position="1"/>
    </location>
</feature>
<evidence type="ECO:0000256" key="1">
    <source>
        <dbReference type="ARBA" id="ARBA00008959"/>
    </source>
</evidence>
<dbReference type="STRING" id="166423.A0A0M8ZMH2"/>
<dbReference type="GO" id="GO:0016887">
    <property type="term" value="F:ATP hydrolysis activity"/>
    <property type="evidence" value="ECO:0007669"/>
    <property type="project" value="InterPro"/>
</dbReference>
<gene>
    <name evidence="5" type="ORF">WN51_09885</name>
</gene>
<evidence type="ECO:0000313" key="6">
    <source>
        <dbReference type="Proteomes" id="UP000053105"/>
    </source>
</evidence>
<dbReference type="SUPFAM" id="SSF52540">
    <property type="entry name" value="P-loop containing nucleoside triphosphate hydrolases"/>
    <property type="match status" value="1"/>
</dbReference>
<proteinExistence type="inferred from homology"/>
<dbReference type="OrthoDB" id="10265467at2759"/>
<dbReference type="InterPro" id="IPR032423">
    <property type="entry name" value="AAA_assoc_2"/>
</dbReference>
<evidence type="ECO:0000313" key="5">
    <source>
        <dbReference type="EMBL" id="KOX67310.1"/>
    </source>
</evidence>
<evidence type="ECO:0000256" key="2">
    <source>
        <dbReference type="ARBA" id="ARBA00022741"/>
    </source>
</evidence>
<dbReference type="PANTHER" id="PTHR13779">
    <property type="entry name" value="WERNER HELICASE-INTERACTING PROTEIN 1 FAMILY MEMBER"/>
    <property type="match status" value="1"/>
</dbReference>
<dbReference type="SUPFAM" id="SSF48019">
    <property type="entry name" value="post-AAA+ oligomerization domain-like"/>
    <property type="match status" value="2"/>
</dbReference>
<dbReference type="GO" id="GO:0005524">
    <property type="term" value="F:ATP binding"/>
    <property type="evidence" value="ECO:0007669"/>
    <property type="project" value="UniProtKB-KW"/>
</dbReference>
<dbReference type="InterPro" id="IPR003959">
    <property type="entry name" value="ATPase_AAA_core"/>
</dbReference>
<dbReference type="CDD" id="cd18139">
    <property type="entry name" value="HLD_clamp_RarA"/>
    <property type="match status" value="1"/>
</dbReference>
<comment type="similarity">
    <text evidence="1">Belongs to the AAA ATPase family. RarA/MGS1/WRNIP1 subfamily.</text>
</comment>
<dbReference type="GO" id="GO:0005634">
    <property type="term" value="C:nucleus"/>
    <property type="evidence" value="ECO:0007669"/>
    <property type="project" value="TreeGrafter"/>
</dbReference>
<dbReference type="Pfam" id="PF12002">
    <property type="entry name" value="MgsA_C"/>
    <property type="match status" value="2"/>
</dbReference>
<dbReference type="GO" id="GO:0006261">
    <property type="term" value="P:DNA-templated DNA replication"/>
    <property type="evidence" value="ECO:0007669"/>
    <property type="project" value="TreeGrafter"/>
</dbReference>
<evidence type="ECO:0000256" key="3">
    <source>
        <dbReference type="ARBA" id="ARBA00022840"/>
    </source>
</evidence>
<dbReference type="InterPro" id="IPR021886">
    <property type="entry name" value="MgsA_C"/>
</dbReference>
<dbReference type="PANTHER" id="PTHR13779:SF7">
    <property type="entry name" value="ATPASE WRNIP1"/>
    <property type="match status" value="1"/>
</dbReference>
<dbReference type="InterPro" id="IPR027417">
    <property type="entry name" value="P-loop_NTPase"/>
</dbReference>
<dbReference type="GO" id="GO:0017116">
    <property type="term" value="F:single-stranded DNA helicase activity"/>
    <property type="evidence" value="ECO:0007669"/>
    <property type="project" value="TreeGrafter"/>
</dbReference>
<dbReference type="Gene3D" id="1.20.272.10">
    <property type="match status" value="1"/>
</dbReference>
<keyword evidence="6" id="KW-1185">Reference proteome</keyword>
<dbReference type="GO" id="GO:0000731">
    <property type="term" value="P:DNA synthesis involved in DNA repair"/>
    <property type="evidence" value="ECO:0007669"/>
    <property type="project" value="TreeGrafter"/>
</dbReference>
<name>A0A0M8ZMH2_9HYME</name>
<dbReference type="SMART" id="SM00382">
    <property type="entry name" value="AAA"/>
    <property type="match status" value="1"/>
</dbReference>
<feature type="domain" description="AAA+ ATPase" evidence="4">
    <location>
        <begin position="77"/>
        <end position="198"/>
    </location>
</feature>
<dbReference type="InterPro" id="IPR008921">
    <property type="entry name" value="DNA_pol3_clamp-load_cplx_C"/>
</dbReference>
<dbReference type="CDD" id="cd00009">
    <property type="entry name" value="AAA"/>
    <property type="match status" value="1"/>
</dbReference>
<dbReference type="Pfam" id="PF00004">
    <property type="entry name" value="AAA"/>
    <property type="match status" value="1"/>
</dbReference>
<dbReference type="EMBL" id="KQ436245">
    <property type="protein sequence ID" value="KOX67310.1"/>
    <property type="molecule type" value="Genomic_DNA"/>
</dbReference>
<dbReference type="GO" id="GO:0008047">
    <property type="term" value="F:enzyme activator activity"/>
    <property type="evidence" value="ECO:0007669"/>
    <property type="project" value="TreeGrafter"/>
</dbReference>
<keyword evidence="3" id="KW-0067">ATP-binding</keyword>
<dbReference type="GO" id="GO:0003677">
    <property type="term" value="F:DNA binding"/>
    <property type="evidence" value="ECO:0007669"/>
    <property type="project" value="InterPro"/>
</dbReference>
<evidence type="ECO:0000259" key="4">
    <source>
        <dbReference type="SMART" id="SM00382"/>
    </source>
</evidence>
<reference evidence="5 6" key="1">
    <citation type="submission" date="2015-07" db="EMBL/GenBank/DDBJ databases">
        <title>The genome of Melipona quadrifasciata.</title>
        <authorList>
            <person name="Pan H."/>
            <person name="Kapheim K."/>
        </authorList>
    </citation>
    <scope>NUCLEOTIDE SEQUENCE [LARGE SCALE GENOMIC DNA]</scope>
    <source>
        <strain evidence="5">0111107301</strain>
        <tissue evidence="5">Whole body</tissue>
    </source>
</reference>